<proteinExistence type="predicted"/>
<feature type="compositionally biased region" description="Basic and acidic residues" evidence="1">
    <location>
        <begin position="9"/>
        <end position="26"/>
    </location>
</feature>
<feature type="region of interest" description="Disordered" evidence="1">
    <location>
        <begin position="1"/>
        <end position="26"/>
    </location>
</feature>
<organism evidence="4">
    <name type="scientific">Gongylonema pulchrum</name>
    <dbReference type="NCBI Taxonomy" id="637853"/>
    <lineage>
        <taxon>Eukaryota</taxon>
        <taxon>Metazoa</taxon>
        <taxon>Ecdysozoa</taxon>
        <taxon>Nematoda</taxon>
        <taxon>Chromadorea</taxon>
        <taxon>Rhabditida</taxon>
        <taxon>Spirurina</taxon>
        <taxon>Spiruromorpha</taxon>
        <taxon>Spiruroidea</taxon>
        <taxon>Gongylonematidae</taxon>
        <taxon>Gongylonema</taxon>
    </lineage>
</organism>
<evidence type="ECO:0000313" key="3">
    <source>
        <dbReference type="Proteomes" id="UP000271098"/>
    </source>
</evidence>
<dbReference type="Proteomes" id="UP000271098">
    <property type="component" value="Unassembled WGS sequence"/>
</dbReference>
<keyword evidence="3" id="KW-1185">Reference proteome</keyword>
<reference evidence="2 3" key="2">
    <citation type="submission" date="2018-11" db="EMBL/GenBank/DDBJ databases">
        <authorList>
            <consortium name="Pathogen Informatics"/>
        </authorList>
    </citation>
    <scope>NUCLEOTIDE SEQUENCE [LARGE SCALE GENOMIC DNA]</scope>
</reference>
<evidence type="ECO:0000313" key="4">
    <source>
        <dbReference type="WBParaSite" id="GPUH_0001382601-mRNA-1"/>
    </source>
</evidence>
<sequence length="99" mass="11415">MINESASPDLRHELEHEKTESPKPNEHVVFDDKLNEVHEIGSDIDIVVEPQRHELEHEKTESPKPNEHVVFDDKLNEVHEIGSDIDIVVEPQVTVVHFL</sequence>
<dbReference type="OrthoDB" id="5876428at2759"/>
<evidence type="ECO:0000256" key="1">
    <source>
        <dbReference type="SAM" id="MobiDB-lite"/>
    </source>
</evidence>
<reference evidence="4" key="1">
    <citation type="submission" date="2016-06" db="UniProtKB">
        <authorList>
            <consortium name="WormBaseParasite"/>
        </authorList>
    </citation>
    <scope>IDENTIFICATION</scope>
</reference>
<evidence type="ECO:0000313" key="2">
    <source>
        <dbReference type="EMBL" id="VDN23029.1"/>
    </source>
</evidence>
<dbReference type="WBParaSite" id="GPUH_0001382601-mRNA-1">
    <property type="protein sequence ID" value="GPUH_0001382601-mRNA-1"/>
    <property type="gene ID" value="GPUH_0001382601"/>
</dbReference>
<protein>
    <submittedName>
        <fullName evidence="2 4">Uncharacterized protein</fullName>
    </submittedName>
</protein>
<dbReference type="AlphaFoldDB" id="A0A183DYM0"/>
<name>A0A183DYM0_9BILA</name>
<gene>
    <name evidence="2" type="ORF">GPUH_LOCUS13811</name>
</gene>
<accession>A0A183DYM0</accession>
<dbReference type="EMBL" id="UYRT01080592">
    <property type="protein sequence ID" value="VDN23029.1"/>
    <property type="molecule type" value="Genomic_DNA"/>
</dbReference>